<sequence>MQSKNWGAFLCDCRSTVNVEQKKIGAPVPLVKVATNPE</sequence>
<protein>
    <submittedName>
        <fullName evidence="1">Uncharacterized protein</fullName>
    </submittedName>
</protein>
<name>A0A381WC34_9ZZZZ</name>
<evidence type="ECO:0000313" key="1">
    <source>
        <dbReference type="EMBL" id="SVA50096.1"/>
    </source>
</evidence>
<organism evidence="1">
    <name type="scientific">marine metagenome</name>
    <dbReference type="NCBI Taxonomy" id="408172"/>
    <lineage>
        <taxon>unclassified sequences</taxon>
        <taxon>metagenomes</taxon>
        <taxon>ecological metagenomes</taxon>
    </lineage>
</organism>
<accession>A0A381WC34</accession>
<reference evidence="1" key="1">
    <citation type="submission" date="2018-05" db="EMBL/GenBank/DDBJ databases">
        <authorList>
            <person name="Lanie J.A."/>
            <person name="Ng W.-L."/>
            <person name="Kazmierczak K.M."/>
            <person name="Andrzejewski T.M."/>
            <person name="Davidsen T.M."/>
            <person name="Wayne K.J."/>
            <person name="Tettelin H."/>
            <person name="Glass J.I."/>
            <person name="Rusch D."/>
            <person name="Podicherti R."/>
            <person name="Tsui H.-C.T."/>
            <person name="Winkler M.E."/>
        </authorList>
    </citation>
    <scope>NUCLEOTIDE SEQUENCE</scope>
</reference>
<gene>
    <name evidence="1" type="ORF">METZ01_LOCUS102950</name>
</gene>
<feature type="non-terminal residue" evidence="1">
    <location>
        <position position="38"/>
    </location>
</feature>
<proteinExistence type="predicted"/>
<dbReference type="AlphaFoldDB" id="A0A381WC34"/>
<dbReference type="EMBL" id="UINC01011339">
    <property type="protein sequence ID" value="SVA50096.1"/>
    <property type="molecule type" value="Genomic_DNA"/>
</dbReference>